<evidence type="ECO:0000313" key="2">
    <source>
        <dbReference type="Proteomes" id="UP000510888"/>
    </source>
</evidence>
<dbReference type="EMBL" id="AP023175">
    <property type="protein sequence ID" value="BCF90761.1"/>
    <property type="molecule type" value="Genomic_DNA"/>
</dbReference>
<dbReference type="Pfam" id="PF01126">
    <property type="entry name" value="Heme_oxygenase"/>
    <property type="match status" value="1"/>
</dbReference>
<accession>A0A7I8BRG6</accession>
<gene>
    <name evidence="1" type="primary">bphO</name>
    <name evidence="1" type="ORF">PPGU16_38280</name>
</gene>
<name>A0A7I8BRG6_9BURK</name>
<sequence length="202" mass="22082">MSLPPSTSSTDTLDVLAALREATGSRHALIDSAMPLSGDTPTLRDYRLHLQLVAAWLAPLEQWLVNFDDGPQRALPFVARMPLIEEDIADPSLRSGALADEPLEYAVLPDANDAAYRWGVCYVIEGSQLGGTVLYRRLSETLAPHPLRYLSGNGVPPGPRWKQFIDAMRVQVVTPHDIARACEGAKDAFDRLIGLLPETRAA</sequence>
<dbReference type="GO" id="GO:0006788">
    <property type="term" value="P:heme oxidation"/>
    <property type="evidence" value="ECO:0007669"/>
    <property type="project" value="InterPro"/>
</dbReference>
<protein>
    <submittedName>
        <fullName evidence="1">Heme oxygenase BphO</fullName>
    </submittedName>
</protein>
<proteinExistence type="predicted"/>
<dbReference type="InterPro" id="IPR016053">
    <property type="entry name" value="Haem_Oase-like"/>
</dbReference>
<dbReference type="Gene3D" id="1.20.910.10">
    <property type="entry name" value="Heme oxygenase-like"/>
    <property type="match status" value="1"/>
</dbReference>
<dbReference type="InterPro" id="IPR016084">
    <property type="entry name" value="Haem_Oase-like_multi-hlx"/>
</dbReference>
<dbReference type="RefSeq" id="WP_180724408.1">
    <property type="nucleotide sequence ID" value="NZ_AP023175.1"/>
</dbReference>
<evidence type="ECO:0000313" key="1">
    <source>
        <dbReference type="EMBL" id="BCF90761.1"/>
    </source>
</evidence>
<dbReference type="Proteomes" id="UP000510888">
    <property type="component" value="Chromosome 2"/>
</dbReference>
<organism evidence="1 2">
    <name type="scientific">Paraburkholderia largidicola</name>
    <dbReference type="NCBI Taxonomy" id="3014751"/>
    <lineage>
        <taxon>Bacteria</taxon>
        <taxon>Pseudomonadati</taxon>
        <taxon>Pseudomonadota</taxon>
        <taxon>Betaproteobacteria</taxon>
        <taxon>Burkholderiales</taxon>
        <taxon>Burkholderiaceae</taxon>
        <taxon>Paraburkholderia</taxon>
    </lineage>
</organism>
<reference evidence="1 2" key="1">
    <citation type="journal article" date="2020" name="Genes (Basel)">
        <title>Genomic Comparison of Insect Gut Symbionts from Divergent Burkholderia Subclades.</title>
        <authorList>
            <person name="Takeshita K."/>
            <person name="Kikuchi Y."/>
        </authorList>
    </citation>
    <scope>NUCLEOTIDE SEQUENCE [LARGE SCALE GENOMIC DNA]</scope>
    <source>
        <strain evidence="1 2">PGU16</strain>
    </source>
</reference>
<dbReference type="AlphaFoldDB" id="A0A7I8BRG6"/>
<dbReference type="SUPFAM" id="SSF48613">
    <property type="entry name" value="Heme oxygenase-like"/>
    <property type="match status" value="1"/>
</dbReference>
<keyword evidence="2" id="KW-1185">Reference proteome</keyword>
<dbReference type="KEGG" id="plad:PPGU16_38280"/>
<dbReference type="CDD" id="cd19166">
    <property type="entry name" value="HemeO-bac"/>
    <property type="match status" value="1"/>
</dbReference>
<dbReference type="GO" id="GO:0004392">
    <property type="term" value="F:heme oxygenase (decyclizing) activity"/>
    <property type="evidence" value="ECO:0007669"/>
    <property type="project" value="InterPro"/>
</dbReference>